<dbReference type="Pfam" id="PF00293">
    <property type="entry name" value="NUDIX"/>
    <property type="match status" value="1"/>
</dbReference>
<keyword evidence="4" id="KW-0414">Isoprene biosynthesis</keyword>
<protein>
    <recommendedName>
        <fullName evidence="3 6">Isopentenyl-diphosphate delta-isomerase</fullName>
        <ecNumber evidence="3 6">5.3.3.2</ecNumber>
    </recommendedName>
</protein>
<comment type="similarity">
    <text evidence="2">Belongs to the IPP isomerase type 1 family.</text>
</comment>
<evidence type="ECO:0000313" key="10">
    <source>
        <dbReference type="Proteomes" id="UP000622552"/>
    </source>
</evidence>
<dbReference type="GO" id="GO:0005737">
    <property type="term" value="C:cytoplasm"/>
    <property type="evidence" value="ECO:0007669"/>
    <property type="project" value="TreeGrafter"/>
</dbReference>
<comment type="caution">
    <text evidence="9">The sequence shown here is derived from an EMBL/GenBank/DDBJ whole genome shotgun (WGS) entry which is preliminary data.</text>
</comment>
<dbReference type="Proteomes" id="UP000622552">
    <property type="component" value="Unassembled WGS sequence"/>
</dbReference>
<dbReference type="PANTHER" id="PTHR10885:SF0">
    <property type="entry name" value="ISOPENTENYL-DIPHOSPHATE DELTA-ISOMERASE"/>
    <property type="match status" value="1"/>
</dbReference>
<proteinExistence type="inferred from homology"/>
<dbReference type="InterPro" id="IPR015797">
    <property type="entry name" value="NUDIX_hydrolase-like_dom_sf"/>
</dbReference>
<keyword evidence="5 9" id="KW-0413">Isomerase</keyword>
<evidence type="ECO:0000256" key="4">
    <source>
        <dbReference type="ARBA" id="ARBA00023229"/>
    </source>
</evidence>
<evidence type="ECO:0000256" key="5">
    <source>
        <dbReference type="ARBA" id="ARBA00023235"/>
    </source>
</evidence>
<evidence type="ECO:0000256" key="1">
    <source>
        <dbReference type="ARBA" id="ARBA00004826"/>
    </source>
</evidence>
<dbReference type="RefSeq" id="WP_197004174.1">
    <property type="nucleotide sequence ID" value="NZ_BONS01000020.1"/>
</dbReference>
<evidence type="ECO:0000256" key="6">
    <source>
        <dbReference type="NCBIfam" id="TIGR02150"/>
    </source>
</evidence>
<dbReference type="InterPro" id="IPR011876">
    <property type="entry name" value="IsopentenylPP_isomerase_typ1"/>
</dbReference>
<feature type="active site" evidence="7">
    <location>
        <position position="113"/>
    </location>
</feature>
<comment type="pathway">
    <text evidence="1">Isoprenoid biosynthesis; dimethylallyl diphosphate biosynthesis; dimethylallyl diphosphate from isopentenyl diphosphate: step 1/1.</text>
</comment>
<sequence>MIMVELVDEAGTPTGEAEKLAAHVAPGRLHRAFSVFLFDAEGRMLLQRRADGKYHSPGVLSNACCGHPLVGEDPAVSAARRTVEELGVEPPELTPAGTVTYHLELADAMTEREYNHLFVGRLTGACRPDPAEVSEVRFVTRPELEALGADALSRWFPVVWAAASAALPADLATWRPAP</sequence>
<dbReference type="PIRSF" id="PIRSF018427">
    <property type="entry name" value="Isopntndiph_ism"/>
    <property type="match status" value="1"/>
</dbReference>
<evidence type="ECO:0000259" key="8">
    <source>
        <dbReference type="PROSITE" id="PS51462"/>
    </source>
</evidence>
<dbReference type="Gene3D" id="3.90.79.10">
    <property type="entry name" value="Nucleoside Triphosphate Pyrophosphohydrolase"/>
    <property type="match status" value="1"/>
</dbReference>
<evidence type="ECO:0000256" key="3">
    <source>
        <dbReference type="ARBA" id="ARBA00012057"/>
    </source>
</evidence>
<dbReference type="GO" id="GO:0050992">
    <property type="term" value="P:dimethylallyl diphosphate biosynthetic process"/>
    <property type="evidence" value="ECO:0007669"/>
    <property type="project" value="UniProtKB-UniPathway"/>
</dbReference>
<evidence type="ECO:0000256" key="7">
    <source>
        <dbReference type="PIRSR" id="PIRSR018427-1"/>
    </source>
</evidence>
<feature type="active site" evidence="7">
    <location>
        <position position="65"/>
    </location>
</feature>
<dbReference type="UniPathway" id="UPA00059">
    <property type="reaction ID" value="UER00104"/>
</dbReference>
<reference evidence="9" key="1">
    <citation type="submission" date="2020-11" db="EMBL/GenBank/DDBJ databases">
        <title>Sequencing the genomes of 1000 actinobacteria strains.</title>
        <authorList>
            <person name="Klenk H.-P."/>
        </authorList>
    </citation>
    <scope>NUCLEOTIDE SEQUENCE</scope>
    <source>
        <strain evidence="9">DSM 45356</strain>
    </source>
</reference>
<dbReference type="InterPro" id="IPR000086">
    <property type="entry name" value="NUDIX_hydrolase_dom"/>
</dbReference>
<dbReference type="PANTHER" id="PTHR10885">
    <property type="entry name" value="ISOPENTENYL-DIPHOSPHATE DELTA-ISOMERASE"/>
    <property type="match status" value="1"/>
</dbReference>
<dbReference type="AlphaFoldDB" id="A0A8J7GS84"/>
<evidence type="ECO:0000313" key="9">
    <source>
        <dbReference type="EMBL" id="MBG6137293.1"/>
    </source>
</evidence>
<dbReference type="EC" id="5.3.3.2" evidence="3 6"/>
<keyword evidence="10" id="KW-1185">Reference proteome</keyword>
<organism evidence="9 10">
    <name type="scientific">Longispora fulva</name>
    <dbReference type="NCBI Taxonomy" id="619741"/>
    <lineage>
        <taxon>Bacteria</taxon>
        <taxon>Bacillati</taxon>
        <taxon>Actinomycetota</taxon>
        <taxon>Actinomycetes</taxon>
        <taxon>Micromonosporales</taxon>
        <taxon>Micromonosporaceae</taxon>
        <taxon>Longispora</taxon>
    </lineage>
</organism>
<dbReference type="GO" id="GO:0004452">
    <property type="term" value="F:isopentenyl-diphosphate delta-isomerase activity"/>
    <property type="evidence" value="ECO:0007669"/>
    <property type="project" value="UniProtKB-UniRule"/>
</dbReference>
<accession>A0A8J7GS84</accession>
<dbReference type="NCBIfam" id="TIGR02150">
    <property type="entry name" value="IPP_isom_1"/>
    <property type="match status" value="1"/>
</dbReference>
<dbReference type="NCBIfam" id="NF002995">
    <property type="entry name" value="PRK03759.1"/>
    <property type="match status" value="1"/>
</dbReference>
<dbReference type="CDD" id="cd02885">
    <property type="entry name" value="NUDIX_IPP_Isomerase"/>
    <property type="match status" value="1"/>
</dbReference>
<dbReference type="GO" id="GO:0009240">
    <property type="term" value="P:isopentenyl diphosphate biosynthetic process"/>
    <property type="evidence" value="ECO:0007669"/>
    <property type="project" value="TreeGrafter"/>
</dbReference>
<evidence type="ECO:0000256" key="2">
    <source>
        <dbReference type="ARBA" id="ARBA00007579"/>
    </source>
</evidence>
<gene>
    <name evidence="9" type="ORF">IW245_003487</name>
</gene>
<name>A0A8J7GS84_9ACTN</name>
<dbReference type="EMBL" id="JADOUF010000001">
    <property type="protein sequence ID" value="MBG6137293.1"/>
    <property type="molecule type" value="Genomic_DNA"/>
</dbReference>
<dbReference type="PROSITE" id="PS51462">
    <property type="entry name" value="NUDIX"/>
    <property type="match status" value="1"/>
</dbReference>
<feature type="domain" description="Nudix hydrolase" evidence="8">
    <location>
        <begin position="28"/>
        <end position="163"/>
    </location>
</feature>
<dbReference type="SUPFAM" id="SSF55811">
    <property type="entry name" value="Nudix"/>
    <property type="match status" value="1"/>
</dbReference>